<evidence type="ECO:0000256" key="1">
    <source>
        <dbReference type="ARBA" id="ARBA00023015"/>
    </source>
</evidence>
<dbReference type="Proteomes" id="UP000502504">
    <property type="component" value="Chromosome"/>
</dbReference>
<dbReference type="GO" id="GO:0003677">
    <property type="term" value="F:DNA binding"/>
    <property type="evidence" value="ECO:0007669"/>
    <property type="project" value="UniProtKB-KW"/>
</dbReference>
<dbReference type="PANTHER" id="PTHR44688:SF16">
    <property type="entry name" value="DNA-BINDING TRANSCRIPTIONAL ACTIVATOR DEVR_DOSR"/>
    <property type="match status" value="1"/>
</dbReference>
<evidence type="ECO:0000259" key="4">
    <source>
        <dbReference type="PROSITE" id="PS50043"/>
    </source>
</evidence>
<gene>
    <name evidence="5" type="ORF">AFM16_18945</name>
    <name evidence="6" type="ORF">HCX60_19235</name>
</gene>
<dbReference type="Pfam" id="PF00196">
    <property type="entry name" value="GerE"/>
    <property type="match status" value="1"/>
</dbReference>
<dbReference type="Proteomes" id="UP000190306">
    <property type="component" value="Chromosome"/>
</dbReference>
<proteinExistence type="predicted"/>
<evidence type="ECO:0000256" key="2">
    <source>
        <dbReference type="ARBA" id="ARBA00023125"/>
    </source>
</evidence>
<evidence type="ECO:0000313" key="6">
    <source>
        <dbReference type="EMBL" id="QIT45408.1"/>
    </source>
</evidence>
<dbReference type="SMART" id="SM00421">
    <property type="entry name" value="HTH_LUXR"/>
    <property type="match status" value="1"/>
</dbReference>
<organism evidence="6 8">
    <name type="scientific">Streptomyces antibioticus</name>
    <dbReference type="NCBI Taxonomy" id="1890"/>
    <lineage>
        <taxon>Bacteria</taxon>
        <taxon>Bacillati</taxon>
        <taxon>Actinomycetota</taxon>
        <taxon>Actinomycetes</taxon>
        <taxon>Kitasatosporales</taxon>
        <taxon>Streptomycetaceae</taxon>
        <taxon>Streptomyces</taxon>
    </lineage>
</organism>
<name>A0AAE6Y8T1_STRAT</name>
<dbReference type="Gene3D" id="1.10.10.10">
    <property type="entry name" value="Winged helix-like DNA-binding domain superfamily/Winged helix DNA-binding domain"/>
    <property type="match status" value="1"/>
</dbReference>
<dbReference type="EMBL" id="LHQL01000010">
    <property type="protein sequence ID" value="OOQ49994.1"/>
    <property type="molecule type" value="Genomic_DNA"/>
</dbReference>
<dbReference type="InterPro" id="IPR036388">
    <property type="entry name" value="WH-like_DNA-bd_sf"/>
</dbReference>
<dbReference type="InterPro" id="IPR016032">
    <property type="entry name" value="Sig_transdc_resp-reg_C-effctor"/>
</dbReference>
<dbReference type="SUPFAM" id="SSF46894">
    <property type="entry name" value="C-terminal effector domain of the bipartite response regulators"/>
    <property type="match status" value="1"/>
</dbReference>
<reference evidence="5 7" key="1">
    <citation type="submission" date="2015-07" db="EMBL/GenBank/DDBJ databases">
        <title>Draft Genome Sequence of Streptomyces antibioticus, IMRU 3720 reveals insights in the evolution of actinomycin biosynthetic gene clusters in Streptomyces.</title>
        <authorList>
            <person name="Crnovcic I."/>
            <person name="Ruckert C."/>
            <person name="Kalinowksi J."/>
            <person name="Keller U."/>
        </authorList>
    </citation>
    <scope>NUCLEOTIDE SEQUENCE [LARGE SCALE GENOMIC DNA]</scope>
    <source>
        <strain evidence="5 7">DSM 41481</strain>
    </source>
</reference>
<evidence type="ECO:0000256" key="3">
    <source>
        <dbReference type="ARBA" id="ARBA00023163"/>
    </source>
</evidence>
<dbReference type="PANTHER" id="PTHR44688">
    <property type="entry name" value="DNA-BINDING TRANSCRIPTIONAL ACTIVATOR DEVR_DOSR"/>
    <property type="match status" value="1"/>
</dbReference>
<evidence type="ECO:0000313" key="8">
    <source>
        <dbReference type="Proteomes" id="UP000502504"/>
    </source>
</evidence>
<keyword evidence="7" id="KW-1185">Reference proteome</keyword>
<keyword evidence="2" id="KW-0238">DNA-binding</keyword>
<dbReference type="AlphaFoldDB" id="A0AAE6Y8T1"/>
<protein>
    <submittedName>
        <fullName evidence="6">Helix-turn-helix transcriptional regulator</fullName>
    </submittedName>
    <submittedName>
        <fullName evidence="5">Two component system response regulator</fullName>
    </submittedName>
</protein>
<feature type="domain" description="HTH luxR-type" evidence="4">
    <location>
        <begin position="18"/>
        <end position="83"/>
    </location>
</feature>
<dbReference type="CDD" id="cd06170">
    <property type="entry name" value="LuxR_C_like"/>
    <property type="match status" value="1"/>
</dbReference>
<keyword evidence="1" id="KW-0805">Transcription regulation</keyword>
<reference evidence="6 8" key="2">
    <citation type="submission" date="2020-03" db="EMBL/GenBank/DDBJ databases">
        <title>Is there a link between lipid content and antibiotic production in Streptomyces?</title>
        <authorList>
            <person name="David M."/>
            <person name="Lejeune C."/>
            <person name="Abreu S."/>
            <person name="Thibessard A."/>
            <person name="Leblond P."/>
            <person name="Chaminade P."/>
            <person name="Virolle M.-J."/>
        </authorList>
    </citation>
    <scope>NUCLEOTIDE SEQUENCE [LARGE SCALE GENOMIC DNA]</scope>
    <source>
        <strain evidence="6 8">DSM 41481</strain>
    </source>
</reference>
<dbReference type="PRINTS" id="PR00038">
    <property type="entry name" value="HTHLUXR"/>
</dbReference>
<dbReference type="GO" id="GO:0006355">
    <property type="term" value="P:regulation of DNA-templated transcription"/>
    <property type="evidence" value="ECO:0007669"/>
    <property type="project" value="InterPro"/>
</dbReference>
<dbReference type="InterPro" id="IPR000792">
    <property type="entry name" value="Tscrpt_reg_LuxR_C"/>
</dbReference>
<keyword evidence="3" id="KW-0804">Transcription</keyword>
<evidence type="ECO:0000313" key="7">
    <source>
        <dbReference type="Proteomes" id="UP000190306"/>
    </source>
</evidence>
<evidence type="ECO:0000313" key="5">
    <source>
        <dbReference type="EMBL" id="OOQ49994.1"/>
    </source>
</evidence>
<sequence length="94" mass="10407">MTMSTCAYRRLGAEPVHGSVRVDHLTDREKEVFLLLGTGLGNRRLANELRISERTVKAHIARIIEKLGHQTRLQTAVLAVLVHDALCADADCTC</sequence>
<dbReference type="PROSITE" id="PS50043">
    <property type="entry name" value="HTH_LUXR_2"/>
    <property type="match status" value="1"/>
</dbReference>
<dbReference type="EMBL" id="CP050692">
    <property type="protein sequence ID" value="QIT45408.1"/>
    <property type="molecule type" value="Genomic_DNA"/>
</dbReference>
<accession>A0AAE6Y8T1</accession>